<evidence type="ECO:0000313" key="2">
    <source>
        <dbReference type="EnsemblPlants" id="QL07p012868:mrna"/>
    </source>
</evidence>
<dbReference type="AlphaFoldDB" id="A0A7N2M213"/>
<evidence type="ECO:0000259" key="1">
    <source>
        <dbReference type="Pfam" id="PF13960"/>
    </source>
</evidence>
<reference evidence="2 3" key="1">
    <citation type="journal article" date="2016" name="G3 (Bethesda)">
        <title>First Draft Assembly and Annotation of the Genome of a California Endemic Oak Quercus lobata Nee (Fagaceae).</title>
        <authorList>
            <person name="Sork V.L."/>
            <person name="Fitz-Gibbon S.T."/>
            <person name="Puiu D."/>
            <person name="Crepeau M."/>
            <person name="Gugger P.F."/>
            <person name="Sherman R."/>
            <person name="Stevens K."/>
            <person name="Langley C.H."/>
            <person name="Pellegrini M."/>
            <person name="Salzberg S.L."/>
        </authorList>
    </citation>
    <scope>NUCLEOTIDE SEQUENCE [LARGE SCALE GENOMIC DNA]</scope>
    <source>
        <strain evidence="2 3">cv. SW786</strain>
    </source>
</reference>
<accession>A0A7N2M213</accession>
<proteinExistence type="predicted"/>
<dbReference type="PANTHER" id="PTHR48258">
    <property type="entry name" value="DUF4218 DOMAIN-CONTAINING PROTEIN-RELATED"/>
    <property type="match status" value="1"/>
</dbReference>
<dbReference type="Proteomes" id="UP000594261">
    <property type="component" value="Chromosome 7"/>
</dbReference>
<sequence length="400" mass="45999">MPLARFTMKRKEKDDFLRVLKGIQVPDGYASNISQCIQLQERKITGLKSHDSHVLMQQFLPIMIRGSLPKKVTSTLIDLSCIFRELCSKTLQVKELKQLESRIAVTLCNLESIFPPSFFTIMAHLVTYMVMEVKIARPIHYRWMYPFERFCTKKNEEYKKSHNNGVRVTVEGGTDYYGVSTDIIEINYFDHMKYVLFKCDWVDIKPSKASRASQVYYVVDERHLDCVVAVKTKPRDVFDDGNGEASEDDVDTYCENEPFNVPIEDTFQEVAENLSWVRHDGGDICDFESDEDGTFDQCTMPPQEGLQQLNAIIGNDELDEEEFAEVQVVNVEEANKEEIKKKTISSLSVCSRGFKNRLKQKCYKDNMTPAKVMAKTVHPLVNLDQLAVLAEYWCPDEGKV</sequence>
<dbReference type="PANTHER" id="PTHR48258:SF12">
    <property type="entry name" value="TRANSPOSON PROTEIN, CACTA, EN_SPM SUB-CLASS"/>
    <property type="match status" value="1"/>
</dbReference>
<dbReference type="EMBL" id="LRBV02000007">
    <property type="status" value="NOT_ANNOTATED_CDS"/>
    <property type="molecule type" value="Genomic_DNA"/>
</dbReference>
<dbReference type="Gramene" id="QL07p012868:mrna">
    <property type="protein sequence ID" value="QL07p012868:mrna"/>
    <property type="gene ID" value="QL07p012868"/>
</dbReference>
<dbReference type="InParanoid" id="A0A7N2M213"/>
<organism evidence="2 3">
    <name type="scientific">Quercus lobata</name>
    <name type="common">Valley oak</name>
    <dbReference type="NCBI Taxonomy" id="97700"/>
    <lineage>
        <taxon>Eukaryota</taxon>
        <taxon>Viridiplantae</taxon>
        <taxon>Streptophyta</taxon>
        <taxon>Embryophyta</taxon>
        <taxon>Tracheophyta</taxon>
        <taxon>Spermatophyta</taxon>
        <taxon>Magnoliopsida</taxon>
        <taxon>eudicotyledons</taxon>
        <taxon>Gunneridae</taxon>
        <taxon>Pentapetalae</taxon>
        <taxon>rosids</taxon>
        <taxon>fabids</taxon>
        <taxon>Fagales</taxon>
        <taxon>Fagaceae</taxon>
        <taxon>Quercus</taxon>
    </lineage>
</organism>
<dbReference type="EnsemblPlants" id="QL07p012868:mrna">
    <property type="protein sequence ID" value="QL07p012868:mrna"/>
    <property type="gene ID" value="QL07p012868"/>
</dbReference>
<dbReference type="InterPro" id="IPR025452">
    <property type="entry name" value="DUF4218"/>
</dbReference>
<name>A0A7N2M213_QUELO</name>
<feature type="domain" description="DUF4218" evidence="1">
    <location>
        <begin position="86"/>
        <end position="165"/>
    </location>
</feature>
<reference evidence="2" key="2">
    <citation type="submission" date="2021-01" db="UniProtKB">
        <authorList>
            <consortium name="EnsemblPlants"/>
        </authorList>
    </citation>
    <scope>IDENTIFICATION</scope>
</reference>
<dbReference type="Pfam" id="PF13960">
    <property type="entry name" value="DUF4218"/>
    <property type="match status" value="1"/>
</dbReference>
<protein>
    <recommendedName>
        <fullName evidence="1">DUF4218 domain-containing protein</fullName>
    </recommendedName>
</protein>
<evidence type="ECO:0000313" key="3">
    <source>
        <dbReference type="Proteomes" id="UP000594261"/>
    </source>
</evidence>
<keyword evidence="3" id="KW-1185">Reference proteome</keyword>